<protein>
    <recommendedName>
        <fullName evidence="4">ABC transporter permease</fullName>
    </recommendedName>
</protein>
<evidence type="ECO:0000313" key="2">
    <source>
        <dbReference type="EMBL" id="MFD1205480.1"/>
    </source>
</evidence>
<keyword evidence="1" id="KW-0472">Membrane</keyword>
<feature type="transmembrane region" description="Helical" evidence="1">
    <location>
        <begin position="12"/>
        <end position="36"/>
    </location>
</feature>
<evidence type="ECO:0000313" key="3">
    <source>
        <dbReference type="Proteomes" id="UP001597231"/>
    </source>
</evidence>
<name>A0ABW3TYJ9_9BACL</name>
<keyword evidence="1" id="KW-1133">Transmembrane helix</keyword>
<gene>
    <name evidence="2" type="ORF">ACFQ38_10255</name>
</gene>
<feature type="transmembrane region" description="Helical" evidence="1">
    <location>
        <begin position="207"/>
        <end position="229"/>
    </location>
</feature>
<feature type="transmembrane region" description="Helical" evidence="1">
    <location>
        <begin position="154"/>
        <end position="173"/>
    </location>
</feature>
<proteinExistence type="predicted"/>
<keyword evidence="1" id="KW-0812">Transmembrane</keyword>
<reference evidence="3" key="1">
    <citation type="journal article" date="2019" name="Int. J. Syst. Evol. Microbiol.">
        <title>The Global Catalogue of Microorganisms (GCM) 10K type strain sequencing project: providing services to taxonomists for standard genome sequencing and annotation.</title>
        <authorList>
            <consortium name="The Broad Institute Genomics Platform"/>
            <consortium name="The Broad Institute Genome Sequencing Center for Infectious Disease"/>
            <person name="Wu L."/>
            <person name="Ma J."/>
        </authorList>
    </citation>
    <scope>NUCLEOTIDE SEQUENCE [LARGE SCALE GENOMIC DNA]</scope>
    <source>
        <strain evidence="3">CCUG 53915</strain>
    </source>
</reference>
<feature type="transmembrane region" description="Helical" evidence="1">
    <location>
        <begin position="87"/>
        <end position="110"/>
    </location>
</feature>
<accession>A0ABW3TYJ9</accession>
<keyword evidence="3" id="KW-1185">Reference proteome</keyword>
<sequence length="235" mass="27125">MAWKFIQYQFISYIRSLTFIPPLTVFIGWIILFYTYTGVPIMSSYAVTCVSLYLIMTWVAMSVFSLEEDGEKNLLFVQLPNKVQYLLGKWIVCVLIASFLGLYAIVYPLAINSFIESADFTYISIAIYGHLFFAVFGIFIGSFFSNTKVESKRFAWLSAMLVIAISIAQEGIIEKAIVFKWILLPFPPVAQVLRYFSDEAFHIGKDFWMSAAWVVCYSLISGFVIMRIFMRREQY</sequence>
<feature type="transmembrane region" description="Helical" evidence="1">
    <location>
        <begin position="122"/>
        <end position="142"/>
    </location>
</feature>
<dbReference type="RefSeq" id="WP_381480663.1">
    <property type="nucleotide sequence ID" value="NZ_JBHTLT010000047.1"/>
</dbReference>
<evidence type="ECO:0000256" key="1">
    <source>
        <dbReference type="SAM" id="Phobius"/>
    </source>
</evidence>
<feature type="transmembrane region" description="Helical" evidence="1">
    <location>
        <begin position="42"/>
        <end position="66"/>
    </location>
</feature>
<evidence type="ECO:0008006" key="4">
    <source>
        <dbReference type="Google" id="ProtNLM"/>
    </source>
</evidence>
<organism evidence="2 3">
    <name type="scientific">Sporosarcina contaminans</name>
    <dbReference type="NCBI Taxonomy" id="633403"/>
    <lineage>
        <taxon>Bacteria</taxon>
        <taxon>Bacillati</taxon>
        <taxon>Bacillota</taxon>
        <taxon>Bacilli</taxon>
        <taxon>Bacillales</taxon>
        <taxon>Caryophanaceae</taxon>
        <taxon>Sporosarcina</taxon>
    </lineage>
</organism>
<dbReference type="Proteomes" id="UP001597231">
    <property type="component" value="Unassembled WGS sequence"/>
</dbReference>
<dbReference type="EMBL" id="JBHTLT010000047">
    <property type="protein sequence ID" value="MFD1205480.1"/>
    <property type="molecule type" value="Genomic_DNA"/>
</dbReference>
<comment type="caution">
    <text evidence="2">The sequence shown here is derived from an EMBL/GenBank/DDBJ whole genome shotgun (WGS) entry which is preliminary data.</text>
</comment>